<evidence type="ECO:0000313" key="6">
    <source>
        <dbReference type="EMBL" id="KAH9369280.1"/>
    </source>
</evidence>
<gene>
    <name evidence="6" type="ORF">HPB48_012356</name>
</gene>
<feature type="compositionally biased region" description="Basic and acidic residues" evidence="4">
    <location>
        <begin position="77"/>
        <end position="97"/>
    </location>
</feature>
<evidence type="ECO:0000259" key="5">
    <source>
        <dbReference type="PROSITE" id="PS50102"/>
    </source>
</evidence>
<dbReference type="EMBL" id="JABSTR010000004">
    <property type="protein sequence ID" value="KAH9369280.1"/>
    <property type="molecule type" value="Genomic_DNA"/>
</dbReference>
<feature type="region of interest" description="Disordered" evidence="4">
    <location>
        <begin position="72"/>
        <end position="99"/>
    </location>
</feature>
<dbReference type="AlphaFoldDB" id="A0A9J6G419"/>
<dbReference type="Proteomes" id="UP000821853">
    <property type="component" value="Chromosome 2"/>
</dbReference>
<dbReference type="GO" id="GO:0071013">
    <property type="term" value="C:catalytic step 2 spliceosome"/>
    <property type="evidence" value="ECO:0007669"/>
    <property type="project" value="TreeGrafter"/>
</dbReference>
<accession>A0A9J6G419</accession>
<dbReference type="InterPro" id="IPR000504">
    <property type="entry name" value="RRM_dom"/>
</dbReference>
<keyword evidence="1" id="KW-0677">Repeat</keyword>
<dbReference type="VEuPathDB" id="VectorBase:HLOH_048698"/>
<dbReference type="GO" id="GO:0098687">
    <property type="term" value="C:chromosomal region"/>
    <property type="evidence" value="ECO:0007669"/>
    <property type="project" value="UniProtKB-ARBA"/>
</dbReference>
<organism evidence="6 7">
    <name type="scientific">Haemaphysalis longicornis</name>
    <name type="common">Bush tick</name>
    <dbReference type="NCBI Taxonomy" id="44386"/>
    <lineage>
        <taxon>Eukaryota</taxon>
        <taxon>Metazoa</taxon>
        <taxon>Ecdysozoa</taxon>
        <taxon>Arthropoda</taxon>
        <taxon>Chelicerata</taxon>
        <taxon>Arachnida</taxon>
        <taxon>Acari</taxon>
        <taxon>Parasitiformes</taxon>
        <taxon>Ixodida</taxon>
        <taxon>Ixodoidea</taxon>
        <taxon>Ixodidae</taxon>
        <taxon>Haemaphysalinae</taxon>
        <taxon>Haemaphysalis</taxon>
    </lineage>
</organism>
<dbReference type="PANTHER" id="PTHR48026:SF14">
    <property type="entry name" value="HETEROGENEOUS NUCLEAR RIBONUCLEOPROTEIN A1"/>
    <property type="match status" value="1"/>
</dbReference>
<dbReference type="SMART" id="SM00360">
    <property type="entry name" value="RRM"/>
    <property type="match status" value="2"/>
</dbReference>
<dbReference type="CDD" id="cd12578">
    <property type="entry name" value="RRM1_hnRNPA_like"/>
    <property type="match status" value="1"/>
</dbReference>
<dbReference type="CDD" id="cd12328">
    <property type="entry name" value="RRM2_hnRNPA_like"/>
    <property type="match status" value="1"/>
</dbReference>
<dbReference type="PANTHER" id="PTHR48026">
    <property type="entry name" value="HOMOLOGOUS TO DROSOPHILA SQD (SQUID) PROTEIN"/>
    <property type="match status" value="1"/>
</dbReference>
<sequence length="308" mass="32614">MGAQDNESEPEQFRKLFIGGLDYKTTEESLKGHFEQWGEVVDCVVMRDPSTKKSRGFGFITFRRAHMVDDAQAARPHKVDGREVEPKRAVPREEAGRPEAQATVKKVFVGGLKDDVDESDLRDYFAQFGTILSVNLVTEKDTGRKRGFAFVEYDDYDPVDKIVLKRHHMLKGKRTEVKKALSKQEMENLKKDKRPAFRGGRGGRDGWEGGYGGGSYGGGGYGGGGYGSGGGGYGGGSSYGGGGWNQGGGGGGYGDGFNQGGWGGGGGDFGSGYGNSYGGGPMRGGPGGYSQRGSGPYGNGSAGGGYRR</sequence>
<dbReference type="InterPro" id="IPR012677">
    <property type="entry name" value="Nucleotide-bd_a/b_plait_sf"/>
</dbReference>
<dbReference type="OMA" id="PRNSWDT"/>
<proteinExistence type="predicted"/>
<feature type="domain" description="RRM" evidence="5">
    <location>
        <begin position="14"/>
        <end position="97"/>
    </location>
</feature>
<evidence type="ECO:0000313" key="7">
    <source>
        <dbReference type="Proteomes" id="UP000821853"/>
    </source>
</evidence>
<dbReference type="GO" id="GO:0000398">
    <property type="term" value="P:mRNA splicing, via spliceosome"/>
    <property type="evidence" value="ECO:0007669"/>
    <property type="project" value="TreeGrafter"/>
</dbReference>
<dbReference type="OrthoDB" id="1875751at2759"/>
<evidence type="ECO:0000256" key="2">
    <source>
        <dbReference type="ARBA" id="ARBA00022884"/>
    </source>
</evidence>
<dbReference type="PROSITE" id="PS50102">
    <property type="entry name" value="RRM"/>
    <property type="match status" value="2"/>
</dbReference>
<feature type="region of interest" description="Disordered" evidence="4">
    <location>
        <begin position="185"/>
        <end position="209"/>
    </location>
</feature>
<dbReference type="FunFam" id="3.30.70.330:FF:000040">
    <property type="entry name" value="Heterogeneous nuclear ribonucleoprotein A2/B1"/>
    <property type="match status" value="1"/>
</dbReference>
<dbReference type="InterPro" id="IPR035979">
    <property type="entry name" value="RBD_domain_sf"/>
</dbReference>
<feature type="region of interest" description="Disordered" evidence="4">
    <location>
        <begin position="273"/>
        <end position="308"/>
    </location>
</feature>
<dbReference type="Pfam" id="PF00076">
    <property type="entry name" value="RRM_1"/>
    <property type="match status" value="2"/>
</dbReference>
<protein>
    <recommendedName>
        <fullName evidence="5">RRM domain-containing protein</fullName>
    </recommendedName>
</protein>
<evidence type="ECO:0000256" key="3">
    <source>
        <dbReference type="PROSITE-ProRule" id="PRU00176"/>
    </source>
</evidence>
<name>A0A9J6G419_HAELO</name>
<keyword evidence="2 3" id="KW-0694">RNA-binding</keyword>
<dbReference type="Gene3D" id="3.30.70.330">
    <property type="match status" value="2"/>
</dbReference>
<reference evidence="6 7" key="1">
    <citation type="journal article" date="2020" name="Cell">
        <title>Large-Scale Comparative Analyses of Tick Genomes Elucidate Their Genetic Diversity and Vector Capacities.</title>
        <authorList>
            <consortium name="Tick Genome and Microbiome Consortium (TIGMIC)"/>
            <person name="Jia N."/>
            <person name="Wang J."/>
            <person name="Shi W."/>
            <person name="Du L."/>
            <person name="Sun Y."/>
            <person name="Zhan W."/>
            <person name="Jiang J.F."/>
            <person name="Wang Q."/>
            <person name="Zhang B."/>
            <person name="Ji P."/>
            <person name="Bell-Sakyi L."/>
            <person name="Cui X.M."/>
            <person name="Yuan T.T."/>
            <person name="Jiang B.G."/>
            <person name="Yang W.F."/>
            <person name="Lam T.T."/>
            <person name="Chang Q.C."/>
            <person name="Ding S.J."/>
            <person name="Wang X.J."/>
            <person name="Zhu J.G."/>
            <person name="Ruan X.D."/>
            <person name="Zhao L."/>
            <person name="Wei J.T."/>
            <person name="Ye R.Z."/>
            <person name="Que T.C."/>
            <person name="Du C.H."/>
            <person name="Zhou Y.H."/>
            <person name="Cheng J.X."/>
            <person name="Dai P.F."/>
            <person name="Guo W.B."/>
            <person name="Han X.H."/>
            <person name="Huang E.J."/>
            <person name="Li L.F."/>
            <person name="Wei W."/>
            <person name="Gao Y.C."/>
            <person name="Liu J.Z."/>
            <person name="Shao H.Z."/>
            <person name="Wang X."/>
            <person name="Wang C.C."/>
            <person name="Yang T.C."/>
            <person name="Huo Q.B."/>
            <person name="Li W."/>
            <person name="Chen H.Y."/>
            <person name="Chen S.E."/>
            <person name="Zhou L.G."/>
            <person name="Ni X.B."/>
            <person name="Tian J.H."/>
            <person name="Sheng Y."/>
            <person name="Liu T."/>
            <person name="Pan Y.S."/>
            <person name="Xia L.Y."/>
            <person name="Li J."/>
            <person name="Zhao F."/>
            <person name="Cao W.C."/>
        </authorList>
    </citation>
    <scope>NUCLEOTIDE SEQUENCE [LARGE SCALE GENOMIC DNA]</scope>
    <source>
        <strain evidence="6">HaeL-2018</strain>
    </source>
</reference>
<comment type="caution">
    <text evidence="6">The sequence shown here is derived from an EMBL/GenBank/DDBJ whole genome shotgun (WGS) entry which is preliminary data.</text>
</comment>
<keyword evidence="7" id="KW-1185">Reference proteome</keyword>
<evidence type="ECO:0000256" key="4">
    <source>
        <dbReference type="SAM" id="MobiDB-lite"/>
    </source>
</evidence>
<dbReference type="GO" id="GO:0003730">
    <property type="term" value="F:mRNA 3'-UTR binding"/>
    <property type="evidence" value="ECO:0007669"/>
    <property type="project" value="TreeGrafter"/>
</dbReference>
<dbReference type="SUPFAM" id="SSF54928">
    <property type="entry name" value="RNA-binding domain, RBD"/>
    <property type="match status" value="2"/>
</dbReference>
<feature type="domain" description="RRM" evidence="5">
    <location>
        <begin position="105"/>
        <end position="182"/>
    </location>
</feature>
<evidence type="ECO:0000256" key="1">
    <source>
        <dbReference type="ARBA" id="ARBA00022737"/>
    </source>
</evidence>